<dbReference type="EMBL" id="QTSX02005942">
    <property type="protein sequence ID" value="KAJ9056400.1"/>
    <property type="molecule type" value="Genomic_DNA"/>
</dbReference>
<accession>A0ACC2S276</accession>
<sequence>MALAQEEHSLVNLMKGSATLLLLSNILGTVFRSAFSSGEESWLATKVPSEQIDVDAFPLLSICSLGLRGFNPEKMWATSPLVLWAGSPQAVVTRVQTPLHTLGFEKEKLIFLTDVNKCFFIVNRLSVWSMLKISNYG</sequence>
<gene>
    <name evidence="1" type="ORF">DSO57_1033399</name>
</gene>
<dbReference type="Proteomes" id="UP001165960">
    <property type="component" value="Unassembled WGS sequence"/>
</dbReference>
<comment type="caution">
    <text evidence="1">The sequence shown here is derived from an EMBL/GenBank/DDBJ whole genome shotgun (WGS) entry which is preliminary data.</text>
</comment>
<organism evidence="1 2">
    <name type="scientific">Entomophthora muscae</name>
    <dbReference type="NCBI Taxonomy" id="34485"/>
    <lineage>
        <taxon>Eukaryota</taxon>
        <taxon>Fungi</taxon>
        <taxon>Fungi incertae sedis</taxon>
        <taxon>Zoopagomycota</taxon>
        <taxon>Entomophthoromycotina</taxon>
        <taxon>Entomophthoromycetes</taxon>
        <taxon>Entomophthorales</taxon>
        <taxon>Entomophthoraceae</taxon>
        <taxon>Entomophthora</taxon>
    </lineage>
</organism>
<evidence type="ECO:0000313" key="1">
    <source>
        <dbReference type="EMBL" id="KAJ9056400.1"/>
    </source>
</evidence>
<protein>
    <submittedName>
        <fullName evidence="1">Uncharacterized protein</fullName>
    </submittedName>
</protein>
<keyword evidence="2" id="KW-1185">Reference proteome</keyword>
<reference evidence="1" key="1">
    <citation type="submission" date="2022-04" db="EMBL/GenBank/DDBJ databases">
        <title>Genome of the entomopathogenic fungus Entomophthora muscae.</title>
        <authorList>
            <person name="Elya C."/>
            <person name="Lovett B.R."/>
            <person name="Lee E."/>
            <person name="Macias A.M."/>
            <person name="Hajek A.E."/>
            <person name="De Bivort B.L."/>
            <person name="Kasson M.T."/>
            <person name="De Fine Licht H.H."/>
            <person name="Stajich J.E."/>
        </authorList>
    </citation>
    <scope>NUCLEOTIDE SEQUENCE</scope>
    <source>
        <strain evidence="1">Berkeley</strain>
    </source>
</reference>
<name>A0ACC2S276_9FUNG</name>
<proteinExistence type="predicted"/>
<evidence type="ECO:0000313" key="2">
    <source>
        <dbReference type="Proteomes" id="UP001165960"/>
    </source>
</evidence>